<feature type="domain" description="GFO/IDH/MocA-like oxidoreductase" evidence="2">
    <location>
        <begin position="151"/>
        <end position="289"/>
    </location>
</feature>
<dbReference type="AlphaFoldDB" id="A0A368XS74"/>
<dbReference type="PANTHER" id="PTHR42840:SF8">
    <property type="entry name" value="OXIDOREDUCTASE"/>
    <property type="match status" value="1"/>
</dbReference>
<name>A0A368XS74_9BURK</name>
<dbReference type="Proteomes" id="UP000252884">
    <property type="component" value="Unassembled WGS sequence"/>
</dbReference>
<dbReference type="Gene3D" id="3.40.50.720">
    <property type="entry name" value="NAD(P)-binding Rossmann-like Domain"/>
    <property type="match status" value="1"/>
</dbReference>
<feature type="domain" description="Gfo/Idh/MocA-like oxidoreductase N-terminal" evidence="1">
    <location>
        <begin position="50"/>
        <end position="133"/>
    </location>
</feature>
<reference evidence="3 4" key="1">
    <citation type="submission" date="2018-07" db="EMBL/GenBank/DDBJ databases">
        <title>Genomic Encyclopedia of Type Strains, Phase IV (KMG-IV): sequencing the most valuable type-strain genomes for metagenomic binning, comparative biology and taxonomic classification.</title>
        <authorList>
            <person name="Goeker M."/>
        </authorList>
    </citation>
    <scope>NUCLEOTIDE SEQUENCE [LARGE SCALE GENOMIC DNA]</scope>
    <source>
        <strain evidence="3 4">DSM 21634</strain>
    </source>
</reference>
<dbReference type="PANTHER" id="PTHR42840">
    <property type="entry name" value="NAD(P)-BINDING ROSSMANN-FOLD SUPERFAMILY PROTEIN-RELATED"/>
    <property type="match status" value="1"/>
</dbReference>
<gene>
    <name evidence="3" type="ORF">DES41_107388</name>
</gene>
<dbReference type="EMBL" id="QPJK01000007">
    <property type="protein sequence ID" value="RCW68864.1"/>
    <property type="molecule type" value="Genomic_DNA"/>
</dbReference>
<dbReference type="SUPFAM" id="SSF55347">
    <property type="entry name" value="Glyceraldehyde-3-phosphate dehydrogenase-like, C-terminal domain"/>
    <property type="match status" value="1"/>
</dbReference>
<protein>
    <submittedName>
        <fullName evidence="3">Putative dehydrogenase</fullName>
    </submittedName>
</protein>
<dbReference type="Gene3D" id="3.30.360.10">
    <property type="entry name" value="Dihydrodipicolinate Reductase, domain 2"/>
    <property type="match status" value="1"/>
</dbReference>
<comment type="caution">
    <text evidence="3">The sequence shown here is derived from an EMBL/GenBank/DDBJ whole genome shotgun (WGS) entry which is preliminary data.</text>
</comment>
<dbReference type="Pfam" id="PF22725">
    <property type="entry name" value="GFO_IDH_MocA_C3"/>
    <property type="match status" value="1"/>
</dbReference>
<organism evidence="3 4">
    <name type="scientific">Pseudorhodoferax soli</name>
    <dbReference type="NCBI Taxonomy" id="545864"/>
    <lineage>
        <taxon>Bacteria</taxon>
        <taxon>Pseudomonadati</taxon>
        <taxon>Pseudomonadota</taxon>
        <taxon>Betaproteobacteria</taxon>
        <taxon>Burkholderiales</taxon>
        <taxon>Comamonadaceae</taxon>
    </lineage>
</organism>
<dbReference type="InterPro" id="IPR000683">
    <property type="entry name" value="Gfo/Idh/MocA-like_OxRdtase_N"/>
</dbReference>
<dbReference type="InterPro" id="IPR055170">
    <property type="entry name" value="GFO_IDH_MocA-like_dom"/>
</dbReference>
<proteinExistence type="predicted"/>
<dbReference type="GO" id="GO:0000166">
    <property type="term" value="F:nucleotide binding"/>
    <property type="evidence" value="ECO:0007669"/>
    <property type="project" value="InterPro"/>
</dbReference>
<dbReference type="OrthoDB" id="9793050at2"/>
<evidence type="ECO:0000259" key="1">
    <source>
        <dbReference type="Pfam" id="PF01408"/>
    </source>
</evidence>
<evidence type="ECO:0000313" key="4">
    <source>
        <dbReference type="Proteomes" id="UP000252884"/>
    </source>
</evidence>
<evidence type="ECO:0000259" key="2">
    <source>
        <dbReference type="Pfam" id="PF22725"/>
    </source>
</evidence>
<evidence type="ECO:0000313" key="3">
    <source>
        <dbReference type="EMBL" id="RCW68864.1"/>
    </source>
</evidence>
<dbReference type="Pfam" id="PF01408">
    <property type="entry name" value="GFO_IDH_MocA"/>
    <property type="match status" value="1"/>
</dbReference>
<accession>A0A368XS74</accession>
<dbReference type="RefSeq" id="WP_114470369.1">
    <property type="nucleotide sequence ID" value="NZ_QPJK01000007.1"/>
</dbReference>
<dbReference type="InterPro" id="IPR036291">
    <property type="entry name" value="NAD(P)-bd_dom_sf"/>
</dbReference>
<dbReference type="SUPFAM" id="SSF51735">
    <property type="entry name" value="NAD(P)-binding Rossmann-fold domains"/>
    <property type="match status" value="1"/>
</dbReference>
<keyword evidence="4" id="KW-1185">Reference proteome</keyword>
<sequence>MPTQRLGLIMHGVTGRMGMNQHLIRSIVAIRNQGGVTLSNGDKVMPDPILIGRNAEKIEALAKAHGIARWGTNLEAALANKDDTVFFDAGTTQMRPTLLAQALRAGKHVYCEKPIATTLAEAMEISKVASNSGLKHGAVQDKLFLPGLRKLDMLRRADFFGRMLSVRLEFGYWVFEGDLQPIQRPSWNYRAEDGGGMILDMMCHWRYVLDNLFGKVQSVSCLAATHIPKRWDEAGKEYTATADDAAYATCQLKGHGGEDVVAQLNMSWATRVRRDDLVTFHVDGTHGSAVAGLSDCRAQSRVNTPRPVWNPDVKQTMNFFDQWQEVPDSMVYDNGFKIQWEHFIRHVVEDAPYAWTLPEGAKGVQLVEAALQSHNERRWVDVPELKV</sequence>